<name>A0A1G2SCX8_9BACT</name>
<reference evidence="2 3" key="1">
    <citation type="journal article" date="2016" name="Nat. Commun.">
        <title>Thousands of microbial genomes shed light on interconnected biogeochemical processes in an aquifer system.</title>
        <authorList>
            <person name="Anantharaman K."/>
            <person name="Brown C.T."/>
            <person name="Hug L.A."/>
            <person name="Sharon I."/>
            <person name="Castelle C.J."/>
            <person name="Probst A.J."/>
            <person name="Thomas B.C."/>
            <person name="Singh A."/>
            <person name="Wilkins M.J."/>
            <person name="Karaoz U."/>
            <person name="Brodie E.L."/>
            <person name="Williams K.H."/>
            <person name="Hubbard S.S."/>
            <person name="Banfield J.F."/>
        </authorList>
    </citation>
    <scope>NUCLEOTIDE SEQUENCE [LARGE SCALE GENOMIC DNA]</scope>
</reference>
<dbReference type="InterPro" id="IPR045584">
    <property type="entry name" value="Pilin-like"/>
</dbReference>
<dbReference type="Gene3D" id="3.30.700.10">
    <property type="entry name" value="Glycoprotein, Type 4 Pilin"/>
    <property type="match status" value="1"/>
</dbReference>
<proteinExistence type="predicted"/>
<dbReference type="SUPFAM" id="SSF54523">
    <property type="entry name" value="Pili subunits"/>
    <property type="match status" value="1"/>
</dbReference>
<protein>
    <recommendedName>
        <fullName evidence="4">Type II secretion system protein GspG C-terminal domain-containing protein</fullName>
    </recommendedName>
</protein>
<keyword evidence="1" id="KW-1133">Transmembrane helix</keyword>
<keyword evidence="1" id="KW-0812">Transmembrane</keyword>
<sequence length="182" mass="19217">MSKRNTAGFTIIELLIVAAIIGLLSAVVLQSLNTARQRSRNATRLSQIDQINKAMELSATGGANKLPYSGNQWSCLGLSSGTCWGGIGWYIPLNTAVSTNIAGGVIPRDPSISTGSPGDYYVYHSSYPAITTGNCTATLCPAGAYLSWVVENSTNCGRGKHWQNVSTGSQCVLRVGDQVTTL</sequence>
<accession>A0A1G2SCX8</accession>
<evidence type="ECO:0008006" key="4">
    <source>
        <dbReference type="Google" id="ProtNLM"/>
    </source>
</evidence>
<dbReference type="InterPro" id="IPR012902">
    <property type="entry name" value="N_methyl_site"/>
</dbReference>
<dbReference type="NCBIfam" id="TIGR02532">
    <property type="entry name" value="IV_pilin_GFxxxE"/>
    <property type="match status" value="1"/>
</dbReference>
<dbReference type="PANTHER" id="PTHR30093">
    <property type="entry name" value="GENERAL SECRETION PATHWAY PROTEIN G"/>
    <property type="match status" value="1"/>
</dbReference>
<evidence type="ECO:0000313" key="3">
    <source>
        <dbReference type="Proteomes" id="UP000178817"/>
    </source>
</evidence>
<feature type="transmembrane region" description="Helical" evidence="1">
    <location>
        <begin position="6"/>
        <end position="29"/>
    </location>
</feature>
<keyword evidence="1" id="KW-0472">Membrane</keyword>
<evidence type="ECO:0000313" key="2">
    <source>
        <dbReference type="EMBL" id="OHA82529.1"/>
    </source>
</evidence>
<dbReference type="Proteomes" id="UP000178817">
    <property type="component" value="Unassembled WGS sequence"/>
</dbReference>
<comment type="caution">
    <text evidence="2">The sequence shown here is derived from an EMBL/GenBank/DDBJ whole genome shotgun (WGS) entry which is preliminary data.</text>
</comment>
<organism evidence="2 3">
    <name type="scientific">Candidatus Yonathbacteria bacterium RIFCSPLOWO2_01_FULL_43_27</name>
    <dbReference type="NCBI Taxonomy" id="1802726"/>
    <lineage>
        <taxon>Bacteria</taxon>
        <taxon>Candidatus Yonathiibacteriota</taxon>
    </lineage>
</organism>
<gene>
    <name evidence="2" type="ORF">A3B07_02825</name>
</gene>
<dbReference type="Pfam" id="PF07963">
    <property type="entry name" value="N_methyl"/>
    <property type="match status" value="1"/>
</dbReference>
<evidence type="ECO:0000256" key="1">
    <source>
        <dbReference type="SAM" id="Phobius"/>
    </source>
</evidence>
<dbReference type="AlphaFoldDB" id="A0A1G2SCX8"/>
<dbReference type="STRING" id="1802726.A3B07_02825"/>
<dbReference type="EMBL" id="MHUV01000006">
    <property type="protein sequence ID" value="OHA82529.1"/>
    <property type="molecule type" value="Genomic_DNA"/>
</dbReference>